<comment type="caution">
    <text evidence="2">The sequence shown here is derived from an EMBL/GenBank/DDBJ whole genome shotgun (WGS) entry which is preliminary data.</text>
</comment>
<dbReference type="AlphaFoldDB" id="A0A397UU08"/>
<gene>
    <name evidence="2" type="ORF">C2G38_2198704</name>
</gene>
<accession>A0A397UU08</accession>
<name>A0A397UU08_9GLOM</name>
<sequence>MSDSSNKNKSTLSESKSQKVDQSVFTNLVLTDLINNVVERAKTSSSNNNPGSELQDNPDPELQEHERTSHVQKFEPKLQEKTDSELSGELEPELELPEESESQEIDRNEYIKIYAHLELKTYKEWIKNILPNIAGANYIYKDNRETSEYKLMKDTFAIVMGGQDQ</sequence>
<dbReference type="Proteomes" id="UP000266673">
    <property type="component" value="Unassembled WGS sequence"/>
</dbReference>
<dbReference type="EMBL" id="QKWP01000954">
    <property type="protein sequence ID" value="RIB13121.1"/>
    <property type="molecule type" value="Genomic_DNA"/>
</dbReference>
<feature type="compositionally biased region" description="Acidic residues" evidence="1">
    <location>
        <begin position="86"/>
        <end position="103"/>
    </location>
</feature>
<keyword evidence="3" id="KW-1185">Reference proteome</keyword>
<feature type="region of interest" description="Disordered" evidence="1">
    <location>
        <begin position="1"/>
        <end position="21"/>
    </location>
</feature>
<evidence type="ECO:0000313" key="3">
    <source>
        <dbReference type="Proteomes" id="UP000266673"/>
    </source>
</evidence>
<evidence type="ECO:0000256" key="1">
    <source>
        <dbReference type="SAM" id="MobiDB-lite"/>
    </source>
</evidence>
<feature type="region of interest" description="Disordered" evidence="1">
    <location>
        <begin position="40"/>
        <end position="103"/>
    </location>
</feature>
<proteinExistence type="predicted"/>
<protein>
    <submittedName>
        <fullName evidence="2">Uncharacterized protein</fullName>
    </submittedName>
</protein>
<evidence type="ECO:0000313" key="2">
    <source>
        <dbReference type="EMBL" id="RIB13121.1"/>
    </source>
</evidence>
<feature type="compositionally biased region" description="Polar residues" evidence="1">
    <location>
        <begin position="43"/>
        <end position="55"/>
    </location>
</feature>
<organism evidence="2 3">
    <name type="scientific">Gigaspora rosea</name>
    <dbReference type="NCBI Taxonomy" id="44941"/>
    <lineage>
        <taxon>Eukaryota</taxon>
        <taxon>Fungi</taxon>
        <taxon>Fungi incertae sedis</taxon>
        <taxon>Mucoromycota</taxon>
        <taxon>Glomeromycotina</taxon>
        <taxon>Glomeromycetes</taxon>
        <taxon>Diversisporales</taxon>
        <taxon>Gigasporaceae</taxon>
        <taxon>Gigaspora</taxon>
    </lineage>
</organism>
<reference evidence="2 3" key="1">
    <citation type="submission" date="2018-06" db="EMBL/GenBank/DDBJ databases">
        <title>Comparative genomics reveals the genomic features of Rhizophagus irregularis, R. cerebriforme, R. diaphanum and Gigaspora rosea, and their symbiotic lifestyle signature.</title>
        <authorList>
            <person name="Morin E."/>
            <person name="San Clemente H."/>
            <person name="Chen E.C.H."/>
            <person name="De La Providencia I."/>
            <person name="Hainaut M."/>
            <person name="Kuo A."/>
            <person name="Kohler A."/>
            <person name="Murat C."/>
            <person name="Tang N."/>
            <person name="Roy S."/>
            <person name="Loubradou J."/>
            <person name="Henrissat B."/>
            <person name="Grigoriev I.V."/>
            <person name="Corradi N."/>
            <person name="Roux C."/>
            <person name="Martin F.M."/>
        </authorList>
    </citation>
    <scope>NUCLEOTIDE SEQUENCE [LARGE SCALE GENOMIC DNA]</scope>
    <source>
        <strain evidence="2 3">DAOM 194757</strain>
    </source>
</reference>
<dbReference type="OrthoDB" id="2436256at2759"/>
<feature type="compositionally biased region" description="Basic and acidic residues" evidence="1">
    <location>
        <begin position="62"/>
        <end position="84"/>
    </location>
</feature>